<evidence type="ECO:0000313" key="11">
    <source>
        <dbReference type="Proteomes" id="UP000249239"/>
    </source>
</evidence>
<evidence type="ECO:0000256" key="3">
    <source>
        <dbReference type="ARBA" id="ARBA00022448"/>
    </source>
</evidence>
<keyword evidence="4" id="KW-0633">Potassium transport</keyword>
<dbReference type="InterPro" id="IPR006153">
    <property type="entry name" value="Cation/H_exchanger_TM"/>
</dbReference>
<dbReference type="OrthoDB" id="9781411at2"/>
<keyword evidence="7 8" id="KW-0472">Membrane</keyword>
<dbReference type="GO" id="GO:0016020">
    <property type="term" value="C:membrane"/>
    <property type="evidence" value="ECO:0007669"/>
    <property type="project" value="UniProtKB-SubCell"/>
</dbReference>
<dbReference type="Pfam" id="PF02254">
    <property type="entry name" value="TrkA_N"/>
    <property type="match status" value="1"/>
</dbReference>
<feature type="transmembrane region" description="Helical" evidence="8">
    <location>
        <begin position="217"/>
        <end position="234"/>
    </location>
</feature>
<feature type="transmembrane region" description="Helical" evidence="8">
    <location>
        <begin position="324"/>
        <end position="342"/>
    </location>
</feature>
<name>A0A2W7NIK0_9BACT</name>
<sequence length="674" mass="75123">MEVGILRDIVIIFGLSTFVNFIFTRLKIPTIIGYLFTGVIVGPKLLGWLGSAHDIELIAEIGVVLLMFSIGMEYSLNHLLKIRRTVILGGFLQLALTTAFIMLVAHWYELNWTASLFIGFMTALSSTAVVLKILQERSELSSNYGRTVVGILIFQDIIIIPLMLFTPLLGDAPADVSGQFIWLLIKAVVIIAFVYSANKWLVPWLLHVIALTRNQELFFMSVLLICLAVAMLTHEMGMSLAFGAFLGGLMISGSTYSHNAFGNIIPFKDTFTSFFFVSIGMLLDVPFVLNHIGIVLITVVLVWVIKVMWAGFTAFVLGHTFRGTVMVGIALGQVGEFSFILAKLGIDYKVIDTYHYQLFLAVAVITMAMSPFTIKIAKPLANRLLRLNLPPTLVNGLFPLKEMEVPELSRHLVLIGKDSRALNLSVMAKHMKLPYLSIIFDPEIVRKRQLKGEMVIYGDAQNEPILEKAHIDTAEVVVVSIGDLITAMAVVDKVRHMNKKAFIIVRAKKVDDIENLYALGADQVIPEEFETSIDLFERIMKKYLVPNSKIVSTIAKIRDHHYGIFMDKNHYKTVSLIRDVPNIDVVAIKVPNHSPLAGKTLAEMSFRQTFGVNLASIRRKNDIIDHIGPDTKLLAGDVCYVLGKPENTAIAIEMIESCSMEGTEQEETEVVHEE</sequence>
<feature type="transmembrane region" description="Helical" evidence="8">
    <location>
        <begin position="6"/>
        <end position="24"/>
    </location>
</feature>
<dbReference type="Proteomes" id="UP000249239">
    <property type="component" value="Unassembled WGS sequence"/>
</dbReference>
<dbReference type="GO" id="GO:0006813">
    <property type="term" value="P:potassium ion transport"/>
    <property type="evidence" value="ECO:0007669"/>
    <property type="project" value="UniProtKB-KW"/>
</dbReference>
<protein>
    <submittedName>
        <fullName evidence="10">CPA2 family monovalent cation:H+ antiporter-2</fullName>
    </submittedName>
</protein>
<feature type="transmembrane region" description="Helical" evidence="8">
    <location>
        <begin position="180"/>
        <end position="197"/>
    </location>
</feature>
<feature type="transmembrane region" description="Helical" evidence="8">
    <location>
        <begin position="270"/>
        <end position="289"/>
    </location>
</feature>
<keyword evidence="4" id="KW-0630">Potassium</keyword>
<evidence type="ECO:0000256" key="4">
    <source>
        <dbReference type="ARBA" id="ARBA00022538"/>
    </source>
</evidence>
<dbReference type="InterPro" id="IPR036291">
    <property type="entry name" value="NAD(P)-bd_dom_sf"/>
</dbReference>
<dbReference type="GO" id="GO:1902600">
    <property type="term" value="P:proton transmembrane transport"/>
    <property type="evidence" value="ECO:0007669"/>
    <property type="project" value="InterPro"/>
</dbReference>
<feature type="domain" description="RCK C-terminal" evidence="9">
    <location>
        <begin position="572"/>
        <end position="657"/>
    </location>
</feature>
<feature type="transmembrane region" description="Helical" evidence="8">
    <location>
        <begin position="354"/>
        <end position="374"/>
    </location>
</feature>
<reference evidence="10 11" key="1">
    <citation type="submission" date="2018-06" db="EMBL/GenBank/DDBJ databases">
        <title>Genomic Encyclopedia of Archaeal and Bacterial Type Strains, Phase II (KMG-II): from individual species to whole genera.</title>
        <authorList>
            <person name="Goeker M."/>
        </authorList>
    </citation>
    <scope>NUCLEOTIDE SEQUENCE [LARGE SCALE GENOMIC DNA]</scope>
    <source>
        <strain evidence="10 11">DSM 6779</strain>
    </source>
</reference>
<dbReference type="Pfam" id="PF00999">
    <property type="entry name" value="Na_H_Exchanger"/>
    <property type="match status" value="1"/>
</dbReference>
<dbReference type="AlphaFoldDB" id="A0A2W7NIK0"/>
<proteinExistence type="inferred from homology"/>
<dbReference type="Gene3D" id="3.40.50.720">
    <property type="entry name" value="NAD(P)-binding Rossmann-like Domain"/>
    <property type="match status" value="1"/>
</dbReference>
<organism evidence="10 11">
    <name type="scientific">Breznakibacter xylanolyticus</name>
    <dbReference type="NCBI Taxonomy" id="990"/>
    <lineage>
        <taxon>Bacteria</taxon>
        <taxon>Pseudomonadati</taxon>
        <taxon>Bacteroidota</taxon>
        <taxon>Bacteroidia</taxon>
        <taxon>Marinilabiliales</taxon>
        <taxon>Marinilabiliaceae</taxon>
        <taxon>Breznakibacter</taxon>
    </lineage>
</organism>
<dbReference type="EMBL" id="QKZK01000005">
    <property type="protein sequence ID" value="PZX19293.1"/>
    <property type="molecule type" value="Genomic_DNA"/>
</dbReference>
<evidence type="ECO:0000256" key="8">
    <source>
        <dbReference type="SAM" id="Phobius"/>
    </source>
</evidence>
<dbReference type="SUPFAM" id="SSF116726">
    <property type="entry name" value="TrkA C-terminal domain-like"/>
    <property type="match status" value="1"/>
</dbReference>
<feature type="transmembrane region" description="Helical" evidence="8">
    <location>
        <begin position="240"/>
        <end position="258"/>
    </location>
</feature>
<dbReference type="InterPro" id="IPR038770">
    <property type="entry name" value="Na+/solute_symporter_sf"/>
</dbReference>
<dbReference type="Gene3D" id="3.30.70.1450">
    <property type="entry name" value="Regulator of K+ conductance, C-terminal domain"/>
    <property type="match status" value="1"/>
</dbReference>
<dbReference type="GO" id="GO:0008324">
    <property type="term" value="F:monoatomic cation transmembrane transporter activity"/>
    <property type="evidence" value="ECO:0007669"/>
    <property type="project" value="InterPro"/>
</dbReference>
<evidence type="ECO:0000256" key="7">
    <source>
        <dbReference type="ARBA" id="ARBA00023136"/>
    </source>
</evidence>
<dbReference type="InterPro" id="IPR036721">
    <property type="entry name" value="RCK_C_sf"/>
</dbReference>
<feature type="transmembrane region" description="Helical" evidence="8">
    <location>
        <begin position="114"/>
        <end position="134"/>
    </location>
</feature>
<gene>
    <name evidence="10" type="ORF">LX69_00962</name>
</gene>
<comment type="caution">
    <text evidence="10">The sequence shown here is derived from an EMBL/GenBank/DDBJ whole genome shotgun (WGS) entry which is preliminary data.</text>
</comment>
<feature type="transmembrane region" description="Helical" evidence="8">
    <location>
        <begin position="146"/>
        <end position="168"/>
    </location>
</feature>
<dbReference type="InterPro" id="IPR006037">
    <property type="entry name" value="RCK_C"/>
</dbReference>
<keyword evidence="11" id="KW-1185">Reference proteome</keyword>
<dbReference type="GO" id="GO:0015297">
    <property type="term" value="F:antiporter activity"/>
    <property type="evidence" value="ECO:0007669"/>
    <property type="project" value="InterPro"/>
</dbReference>
<dbReference type="PROSITE" id="PS51202">
    <property type="entry name" value="RCK_C"/>
    <property type="match status" value="1"/>
</dbReference>
<evidence type="ECO:0000259" key="9">
    <source>
        <dbReference type="PROSITE" id="PS51202"/>
    </source>
</evidence>
<feature type="transmembrane region" description="Helical" evidence="8">
    <location>
        <begin position="86"/>
        <end position="108"/>
    </location>
</feature>
<accession>A0A2W7NIK0</accession>
<evidence type="ECO:0000256" key="5">
    <source>
        <dbReference type="ARBA" id="ARBA00022692"/>
    </source>
</evidence>
<keyword evidence="6 8" id="KW-1133">Transmembrane helix</keyword>
<dbReference type="PANTHER" id="PTHR42751:SF3">
    <property type="entry name" value="SODIUM_GLUTAMATE SYMPORTER"/>
    <property type="match status" value="1"/>
</dbReference>
<dbReference type="InterPro" id="IPR003148">
    <property type="entry name" value="RCK_N"/>
</dbReference>
<dbReference type="Pfam" id="PF02080">
    <property type="entry name" value="TrkA_C"/>
    <property type="match status" value="1"/>
</dbReference>
<dbReference type="PANTHER" id="PTHR42751">
    <property type="entry name" value="SODIUM/HYDROGEN EXCHANGER FAMILY/TRKA DOMAIN PROTEIN"/>
    <property type="match status" value="1"/>
</dbReference>
<comment type="similarity">
    <text evidence="2">Belongs to the monovalent cation:proton antiporter 2 (CPA2) transporter (TC 2.A.37) family.</text>
</comment>
<keyword evidence="3" id="KW-0813">Transport</keyword>
<evidence type="ECO:0000313" key="10">
    <source>
        <dbReference type="EMBL" id="PZX19293.1"/>
    </source>
</evidence>
<keyword evidence="4" id="KW-0406">Ion transport</keyword>
<keyword evidence="5 8" id="KW-0812">Transmembrane</keyword>
<evidence type="ECO:0000256" key="2">
    <source>
        <dbReference type="ARBA" id="ARBA00005551"/>
    </source>
</evidence>
<dbReference type="Gene3D" id="1.20.1530.20">
    <property type="match status" value="1"/>
</dbReference>
<comment type="subcellular location">
    <subcellularLocation>
        <location evidence="1">Membrane</location>
        <topology evidence="1">Multi-pass membrane protein</topology>
    </subcellularLocation>
</comment>
<feature type="transmembrane region" description="Helical" evidence="8">
    <location>
        <begin position="57"/>
        <end position="74"/>
    </location>
</feature>
<dbReference type="SUPFAM" id="SSF51735">
    <property type="entry name" value="NAD(P)-binding Rossmann-fold domains"/>
    <property type="match status" value="1"/>
</dbReference>
<evidence type="ECO:0000256" key="6">
    <source>
        <dbReference type="ARBA" id="ARBA00022989"/>
    </source>
</evidence>
<evidence type="ECO:0000256" key="1">
    <source>
        <dbReference type="ARBA" id="ARBA00004141"/>
    </source>
</evidence>
<dbReference type="RefSeq" id="WP_111444671.1">
    <property type="nucleotide sequence ID" value="NZ_QKZK01000005.1"/>
</dbReference>
<feature type="transmembrane region" description="Helical" evidence="8">
    <location>
        <begin position="31"/>
        <end position="51"/>
    </location>
</feature>